<reference evidence="1 2" key="1">
    <citation type="submission" date="2019-03" db="EMBL/GenBank/DDBJ databases">
        <title>First draft genome of Liparis tanakae, snailfish: a comprehensive survey of snailfish specific genes.</title>
        <authorList>
            <person name="Kim W."/>
            <person name="Song I."/>
            <person name="Jeong J.-H."/>
            <person name="Kim D."/>
            <person name="Kim S."/>
            <person name="Ryu S."/>
            <person name="Song J.Y."/>
            <person name="Lee S.K."/>
        </authorList>
    </citation>
    <scope>NUCLEOTIDE SEQUENCE [LARGE SCALE GENOMIC DNA]</scope>
    <source>
        <tissue evidence="1">Muscle</tissue>
    </source>
</reference>
<dbReference type="Proteomes" id="UP000314294">
    <property type="component" value="Unassembled WGS sequence"/>
</dbReference>
<comment type="caution">
    <text evidence="1">The sequence shown here is derived from an EMBL/GenBank/DDBJ whole genome shotgun (WGS) entry which is preliminary data.</text>
</comment>
<protein>
    <submittedName>
        <fullName evidence="1">Uncharacterized protein</fullName>
    </submittedName>
</protein>
<dbReference type="EMBL" id="SRLO01001050">
    <property type="protein sequence ID" value="TNN42257.1"/>
    <property type="molecule type" value="Genomic_DNA"/>
</dbReference>
<name>A0A4Z2FLZ5_9TELE</name>
<gene>
    <name evidence="1" type="ORF">EYF80_047597</name>
</gene>
<organism evidence="1 2">
    <name type="scientific">Liparis tanakae</name>
    <name type="common">Tanaka's snailfish</name>
    <dbReference type="NCBI Taxonomy" id="230148"/>
    <lineage>
        <taxon>Eukaryota</taxon>
        <taxon>Metazoa</taxon>
        <taxon>Chordata</taxon>
        <taxon>Craniata</taxon>
        <taxon>Vertebrata</taxon>
        <taxon>Euteleostomi</taxon>
        <taxon>Actinopterygii</taxon>
        <taxon>Neopterygii</taxon>
        <taxon>Teleostei</taxon>
        <taxon>Neoteleostei</taxon>
        <taxon>Acanthomorphata</taxon>
        <taxon>Eupercaria</taxon>
        <taxon>Perciformes</taxon>
        <taxon>Cottioidei</taxon>
        <taxon>Cottales</taxon>
        <taxon>Liparidae</taxon>
        <taxon>Liparis</taxon>
    </lineage>
</organism>
<keyword evidence="2" id="KW-1185">Reference proteome</keyword>
<proteinExistence type="predicted"/>
<evidence type="ECO:0000313" key="2">
    <source>
        <dbReference type="Proteomes" id="UP000314294"/>
    </source>
</evidence>
<sequence length="70" mass="7600">MGNLRRPFTKALAFGASTVGYRDMKNSVIPMVPPVFNTSTRASAAEGDVANSSLSIELQLDSFLLRHQCL</sequence>
<dbReference type="AlphaFoldDB" id="A0A4Z2FLZ5"/>
<evidence type="ECO:0000313" key="1">
    <source>
        <dbReference type="EMBL" id="TNN42257.1"/>
    </source>
</evidence>
<accession>A0A4Z2FLZ5</accession>